<dbReference type="Gene3D" id="2.40.110.10">
    <property type="entry name" value="Butyryl-CoA Dehydrogenase, subunit A, domain 2"/>
    <property type="match status" value="1"/>
</dbReference>
<dbReference type="InterPro" id="IPR009100">
    <property type="entry name" value="AcylCoA_DH/oxidase_NM_dom_sf"/>
</dbReference>
<evidence type="ECO:0000313" key="2">
    <source>
        <dbReference type="Proteomes" id="UP001621418"/>
    </source>
</evidence>
<evidence type="ECO:0000313" key="1">
    <source>
        <dbReference type="EMBL" id="WTY39731.1"/>
    </source>
</evidence>
<dbReference type="InterPro" id="IPR046373">
    <property type="entry name" value="Acyl-CoA_Oxase/DH_mid-dom_sf"/>
</dbReference>
<name>A0ABZ1NIY6_9NOCA</name>
<dbReference type="SUPFAM" id="SSF56645">
    <property type="entry name" value="Acyl-CoA dehydrogenase NM domain-like"/>
    <property type="match status" value="1"/>
</dbReference>
<dbReference type="Proteomes" id="UP001621418">
    <property type="component" value="Chromosome"/>
</dbReference>
<gene>
    <name evidence="1" type="ORF">OG308_24560</name>
</gene>
<reference evidence="1 2" key="1">
    <citation type="submission" date="2022-10" db="EMBL/GenBank/DDBJ databases">
        <title>The complete genomes of actinobacterial strains from the NBC collection.</title>
        <authorList>
            <person name="Joergensen T.S."/>
            <person name="Alvarez Arevalo M."/>
            <person name="Sterndorff E.B."/>
            <person name="Faurdal D."/>
            <person name="Vuksanovic O."/>
            <person name="Mourched A.-S."/>
            <person name="Charusanti P."/>
            <person name="Shaw S."/>
            <person name="Blin K."/>
            <person name="Weber T."/>
        </authorList>
    </citation>
    <scope>NUCLEOTIDE SEQUENCE [LARGE SCALE GENOMIC DNA]</scope>
    <source>
        <strain evidence="1 2">NBC_01413</strain>
    </source>
</reference>
<dbReference type="EMBL" id="CP109527">
    <property type="protein sequence ID" value="WTY39731.1"/>
    <property type="molecule type" value="Genomic_DNA"/>
</dbReference>
<protein>
    <submittedName>
        <fullName evidence="1">Acyl-CoA dehydrogenase</fullName>
    </submittedName>
</protein>
<keyword evidence="2" id="KW-1185">Reference proteome</keyword>
<dbReference type="RefSeq" id="WP_405151685.1">
    <property type="nucleotide sequence ID" value="NZ_CP109527.1"/>
</dbReference>
<organism evidence="1 2">
    <name type="scientific">Nocardia salmonicida</name>
    <dbReference type="NCBI Taxonomy" id="53431"/>
    <lineage>
        <taxon>Bacteria</taxon>
        <taxon>Bacillati</taxon>
        <taxon>Actinomycetota</taxon>
        <taxon>Actinomycetes</taxon>
        <taxon>Mycobacteriales</taxon>
        <taxon>Nocardiaceae</taxon>
        <taxon>Nocardia</taxon>
    </lineage>
</organism>
<accession>A0ABZ1NIY6</accession>
<sequence length="321" mass="33450">MRSLASSGRLDLPLPGSGRTLERWRALAEIAYEDTVLGRLAEAHVDAVAIMAELGGGGVDADCPAAPSGEIWGVWAAEPPSPVLRARTMSDGWVLDGRKLWCSGASMCTHALVTAVADGQRALFAVPLARAVAQPVPETWRAVGMSESDSGAVDFDNAAARMVGAPGEYLSRPGFWHGAIGVAACWYGSACAVAEALHRHAAAGRADDHALAHLGAVTSALSAARTSLSAAAHAIDADPRDTAGDGRVRARTVRAVVEQAATETLDRVGRALGAGPLCGDSAHARRVADLTVYLRQSHAERDLAALGRDQAEKEFSWLPGR</sequence>
<proteinExistence type="predicted"/>